<dbReference type="InterPro" id="IPR045518">
    <property type="entry name" value="2EXR"/>
</dbReference>
<evidence type="ECO:0000313" key="9">
    <source>
        <dbReference type="EMBL" id="TRX92228.1"/>
    </source>
</evidence>
<sequence>MSYKIAAPDEYLAITGMNIKNVLITKTAWVWPFQRCTRFSVQPHDYAMNLQAMTKEKLQFLLPVVFTIGPFGAESSSGVHAGDEDRGDALMKYAMLLADSSEKEKGTQYLENIVKGIIEGETRVLVSSMTMEEIFTEREEFKRRIFRNIQGELDQFGLKIYNANVKELKDAVGSTYFQSLSQKAHEGATNQARIDVADAQLRGNVGEADRRGHQERQIAKINAETAVQKTDRDIERATAEANLATQKTNLNRDVEIARIQATRATESRDEDLKKDVEVKRAAAELERLRASDVVKATIAREAKQQAADASAYEIEAAAKAEFEKANMVADANLQKQLREAEGITAMADAYAKLGQAFGSPENLLRYMMIEKGTYVALAKANAAAVQGMQPKISVWNTGAEAGSGAGGSGGQDSAATMRNVYQLLPPLMSTIHEQTGITLPEWQFGKLPNNEVARREDADGPVNNELRLIHSNEMSAPTQFHSFNRLPAKLRIIIWQEFSLPEIPYVHIVDHLPRSFYKFKLTTYPRITPTQILELVAVAGVSREARDEVLDGREIVYYEHLLESAAYFEDGPHNLVYEAQIPICCVRWDRDLIYLTHIPEHTHLAETLEHFKFFPLQRTQNLAFDVTEHVRYRPDLDPTDDRESHNILRLLFLDPAFKDDLPELRQLVYAIPRGCTGLGSFRRDPENYDLLEWNELDLSDLDRVPEDEREWGFFQLDKDWLRAMTNNPIRGRTYLILDERTLHFAKVLHQTFQDGKTEAGFSITVVMDHRDIWDFGQSWLQLHRAEESNTEYRGLLDVWCMKGNNTGSSDYD</sequence>
<evidence type="ECO:0000256" key="5">
    <source>
        <dbReference type="RuleBase" id="RU366054"/>
    </source>
</evidence>
<evidence type="ECO:0000256" key="2">
    <source>
        <dbReference type="ARBA" id="ARBA00007161"/>
    </source>
</evidence>
<gene>
    <name evidence="9" type="ORF">FHL15_006843</name>
</gene>
<evidence type="ECO:0000313" key="10">
    <source>
        <dbReference type="Proteomes" id="UP000319160"/>
    </source>
</evidence>
<keyword evidence="3" id="KW-1003">Cell membrane</keyword>
<name>A0A553HWA4_9PEZI</name>
<evidence type="ECO:0000256" key="1">
    <source>
        <dbReference type="ARBA" id="ARBA00004236"/>
    </source>
</evidence>
<dbReference type="PANTHER" id="PTHR13806">
    <property type="entry name" value="FLOTILLIN-RELATED"/>
    <property type="match status" value="1"/>
</dbReference>
<dbReference type="EMBL" id="VFLP01000038">
    <property type="protein sequence ID" value="TRX92228.1"/>
    <property type="molecule type" value="Genomic_DNA"/>
</dbReference>
<evidence type="ECO:0000256" key="4">
    <source>
        <dbReference type="ARBA" id="ARBA00023136"/>
    </source>
</evidence>
<comment type="caution">
    <text evidence="9">The sequence shown here is derived from an EMBL/GenBank/DDBJ whole genome shotgun (WGS) entry which is preliminary data.</text>
</comment>
<comment type="subcellular location">
    <subcellularLocation>
        <location evidence="1">Cell membrane</location>
    </subcellularLocation>
</comment>
<organism evidence="9 10">
    <name type="scientific">Xylaria flabelliformis</name>
    <dbReference type="NCBI Taxonomy" id="2512241"/>
    <lineage>
        <taxon>Eukaryota</taxon>
        <taxon>Fungi</taxon>
        <taxon>Dikarya</taxon>
        <taxon>Ascomycota</taxon>
        <taxon>Pezizomycotina</taxon>
        <taxon>Sordariomycetes</taxon>
        <taxon>Xylariomycetidae</taxon>
        <taxon>Xylariales</taxon>
        <taxon>Xylariaceae</taxon>
        <taxon>Xylaria</taxon>
    </lineage>
</organism>
<evidence type="ECO:0000256" key="6">
    <source>
        <dbReference type="SAM" id="Coils"/>
    </source>
</evidence>
<comment type="similarity">
    <text evidence="2 5">Belongs to the band 7/mec-2 family. Flotillin subfamily.</text>
</comment>
<dbReference type="OrthoDB" id="6080404at2759"/>
<dbReference type="CDD" id="cd03399">
    <property type="entry name" value="SPFH_flotillin"/>
    <property type="match status" value="1"/>
</dbReference>
<evidence type="ECO:0000259" key="7">
    <source>
        <dbReference type="Pfam" id="PF01145"/>
    </source>
</evidence>
<dbReference type="STRING" id="2512241.A0A553HWA4"/>
<dbReference type="AlphaFoldDB" id="A0A553HWA4"/>
<feature type="coiled-coil region" evidence="6">
    <location>
        <begin position="220"/>
        <end position="247"/>
    </location>
</feature>
<evidence type="ECO:0000256" key="3">
    <source>
        <dbReference type="ARBA" id="ARBA00022475"/>
    </source>
</evidence>
<protein>
    <submittedName>
        <fullName evidence="9">Uncharacterized protein</fullName>
    </submittedName>
</protein>
<feature type="domain" description="Band 7" evidence="7">
    <location>
        <begin position="24"/>
        <end position="200"/>
    </location>
</feature>
<dbReference type="InterPro" id="IPR036013">
    <property type="entry name" value="Band_7/SPFH_dom_sf"/>
</dbReference>
<dbReference type="InterPro" id="IPR001107">
    <property type="entry name" value="Band_7"/>
</dbReference>
<dbReference type="SUPFAM" id="SSF117892">
    <property type="entry name" value="Band 7/SPFH domain"/>
    <property type="match status" value="1"/>
</dbReference>
<dbReference type="Gene3D" id="3.30.479.30">
    <property type="entry name" value="Band 7 domain"/>
    <property type="match status" value="1"/>
</dbReference>
<dbReference type="Proteomes" id="UP000319160">
    <property type="component" value="Unassembled WGS sequence"/>
</dbReference>
<dbReference type="Pfam" id="PF20150">
    <property type="entry name" value="2EXR"/>
    <property type="match status" value="1"/>
</dbReference>
<keyword evidence="10" id="KW-1185">Reference proteome</keyword>
<reference evidence="10" key="1">
    <citation type="submission" date="2019-06" db="EMBL/GenBank/DDBJ databases">
        <title>Draft genome sequence of the griseofulvin-producing fungus Xylaria cubensis strain G536.</title>
        <authorList>
            <person name="Mead M.E."/>
            <person name="Raja H.A."/>
            <person name="Steenwyk J.L."/>
            <person name="Knowles S.L."/>
            <person name="Oberlies N.H."/>
            <person name="Rokas A."/>
        </authorList>
    </citation>
    <scope>NUCLEOTIDE SEQUENCE [LARGE SCALE GENOMIC DNA]</scope>
    <source>
        <strain evidence="10">G536</strain>
    </source>
</reference>
<dbReference type="PANTHER" id="PTHR13806:SF31">
    <property type="entry name" value="FLOTILLIN-LIKE PROTEIN 1-RELATED"/>
    <property type="match status" value="1"/>
</dbReference>
<feature type="domain" description="2EXR" evidence="8">
    <location>
        <begin position="480"/>
        <end position="563"/>
    </location>
</feature>
<accession>A0A553HWA4</accession>
<dbReference type="InterPro" id="IPR027705">
    <property type="entry name" value="Flotillin_fam"/>
</dbReference>
<evidence type="ECO:0000259" key="8">
    <source>
        <dbReference type="Pfam" id="PF20150"/>
    </source>
</evidence>
<keyword evidence="6" id="KW-0175">Coiled coil</keyword>
<proteinExistence type="inferred from homology"/>
<dbReference type="Pfam" id="PF01145">
    <property type="entry name" value="Band_7"/>
    <property type="match status" value="1"/>
</dbReference>
<dbReference type="GO" id="GO:0005886">
    <property type="term" value="C:plasma membrane"/>
    <property type="evidence" value="ECO:0007669"/>
    <property type="project" value="UniProtKB-SubCell"/>
</dbReference>
<keyword evidence="4" id="KW-0472">Membrane</keyword>